<keyword evidence="2" id="KW-1185">Reference proteome</keyword>
<dbReference type="AlphaFoldDB" id="A0AAN9SPM5"/>
<sequence length="87" mass="10124">MIKRHKENTRLSLGSRELHTGQRALNATRGQLENGRSVRLRDSWNRGSLFEVIIWGMPWRRQILIEKLVAKFGQRSGAARQQSAWIL</sequence>
<dbReference type="Proteomes" id="UP001386955">
    <property type="component" value="Unassembled WGS sequence"/>
</dbReference>
<gene>
    <name evidence="1" type="ORF">VNO78_11739</name>
</gene>
<proteinExistence type="predicted"/>
<dbReference type="EMBL" id="JAYMYS010000003">
    <property type="protein sequence ID" value="KAK7400530.1"/>
    <property type="molecule type" value="Genomic_DNA"/>
</dbReference>
<protein>
    <submittedName>
        <fullName evidence="1">Uncharacterized protein</fullName>
    </submittedName>
</protein>
<evidence type="ECO:0000313" key="1">
    <source>
        <dbReference type="EMBL" id="KAK7400530.1"/>
    </source>
</evidence>
<organism evidence="1 2">
    <name type="scientific">Psophocarpus tetragonolobus</name>
    <name type="common">Winged bean</name>
    <name type="synonym">Dolichos tetragonolobus</name>
    <dbReference type="NCBI Taxonomy" id="3891"/>
    <lineage>
        <taxon>Eukaryota</taxon>
        <taxon>Viridiplantae</taxon>
        <taxon>Streptophyta</taxon>
        <taxon>Embryophyta</taxon>
        <taxon>Tracheophyta</taxon>
        <taxon>Spermatophyta</taxon>
        <taxon>Magnoliopsida</taxon>
        <taxon>eudicotyledons</taxon>
        <taxon>Gunneridae</taxon>
        <taxon>Pentapetalae</taxon>
        <taxon>rosids</taxon>
        <taxon>fabids</taxon>
        <taxon>Fabales</taxon>
        <taxon>Fabaceae</taxon>
        <taxon>Papilionoideae</taxon>
        <taxon>50 kb inversion clade</taxon>
        <taxon>NPAAA clade</taxon>
        <taxon>indigoferoid/millettioid clade</taxon>
        <taxon>Phaseoleae</taxon>
        <taxon>Psophocarpus</taxon>
    </lineage>
</organism>
<reference evidence="1 2" key="1">
    <citation type="submission" date="2024-01" db="EMBL/GenBank/DDBJ databases">
        <title>The genomes of 5 underutilized Papilionoideae crops provide insights into root nodulation and disease resistanc.</title>
        <authorList>
            <person name="Jiang F."/>
        </authorList>
    </citation>
    <scope>NUCLEOTIDE SEQUENCE [LARGE SCALE GENOMIC DNA]</scope>
    <source>
        <strain evidence="1">DUOXIRENSHENG_FW03</strain>
        <tissue evidence="1">Leaves</tissue>
    </source>
</reference>
<comment type="caution">
    <text evidence="1">The sequence shown here is derived from an EMBL/GenBank/DDBJ whole genome shotgun (WGS) entry which is preliminary data.</text>
</comment>
<accession>A0AAN9SPM5</accession>
<name>A0AAN9SPM5_PSOTE</name>
<evidence type="ECO:0000313" key="2">
    <source>
        <dbReference type="Proteomes" id="UP001386955"/>
    </source>
</evidence>